<evidence type="ECO:0000256" key="1">
    <source>
        <dbReference type="SAM" id="Phobius"/>
    </source>
</evidence>
<organism evidence="2 3">
    <name type="scientific">Aspergillus pseudotamarii</name>
    <dbReference type="NCBI Taxonomy" id="132259"/>
    <lineage>
        <taxon>Eukaryota</taxon>
        <taxon>Fungi</taxon>
        <taxon>Dikarya</taxon>
        <taxon>Ascomycota</taxon>
        <taxon>Pezizomycotina</taxon>
        <taxon>Eurotiomycetes</taxon>
        <taxon>Eurotiomycetidae</taxon>
        <taxon>Eurotiales</taxon>
        <taxon>Aspergillaceae</taxon>
        <taxon>Aspergillus</taxon>
        <taxon>Aspergillus subgen. Circumdati</taxon>
    </lineage>
</organism>
<proteinExistence type="predicted"/>
<dbReference type="AlphaFoldDB" id="A0A5N6SFJ7"/>
<sequence length="99" mass="11404">MPLYFYELGLSFVCFCLLRYCPFLVFLFPLTRPTLSFKAHDTFPRNWHELCGCRPSLVFRLKLRGTSALASNHAITQREKPIKLLQQAVYLPVVGTPTP</sequence>
<keyword evidence="3" id="KW-1185">Reference proteome</keyword>
<dbReference type="GeneID" id="43636810"/>
<evidence type="ECO:0000313" key="2">
    <source>
        <dbReference type="EMBL" id="KAE8132480.1"/>
    </source>
</evidence>
<accession>A0A5N6SFJ7</accession>
<gene>
    <name evidence="2" type="ORF">BDV38DRAFT_210328</name>
</gene>
<evidence type="ECO:0000313" key="3">
    <source>
        <dbReference type="Proteomes" id="UP000325672"/>
    </source>
</evidence>
<name>A0A5N6SFJ7_ASPPS</name>
<dbReference type="EMBL" id="ML743632">
    <property type="protein sequence ID" value="KAE8132480.1"/>
    <property type="molecule type" value="Genomic_DNA"/>
</dbReference>
<keyword evidence="1" id="KW-0472">Membrane</keyword>
<dbReference type="RefSeq" id="XP_031908543.1">
    <property type="nucleotide sequence ID" value="XM_032052600.1"/>
</dbReference>
<dbReference type="Proteomes" id="UP000325672">
    <property type="component" value="Unassembled WGS sequence"/>
</dbReference>
<protein>
    <submittedName>
        <fullName evidence="2">Uncharacterized protein</fullName>
    </submittedName>
</protein>
<reference evidence="2 3" key="1">
    <citation type="submission" date="2019-04" db="EMBL/GenBank/DDBJ databases">
        <title>Friends and foes A comparative genomics study of 23 Aspergillus species from section Flavi.</title>
        <authorList>
            <consortium name="DOE Joint Genome Institute"/>
            <person name="Kjaerbolling I."/>
            <person name="Vesth T."/>
            <person name="Frisvad J.C."/>
            <person name="Nybo J.L."/>
            <person name="Theobald S."/>
            <person name="Kildgaard S."/>
            <person name="Isbrandt T."/>
            <person name="Kuo A."/>
            <person name="Sato A."/>
            <person name="Lyhne E.K."/>
            <person name="Kogle M.E."/>
            <person name="Wiebenga A."/>
            <person name="Kun R.S."/>
            <person name="Lubbers R.J."/>
            <person name="Makela M.R."/>
            <person name="Barry K."/>
            <person name="Chovatia M."/>
            <person name="Clum A."/>
            <person name="Daum C."/>
            <person name="Haridas S."/>
            <person name="He G."/>
            <person name="LaButti K."/>
            <person name="Lipzen A."/>
            <person name="Mondo S."/>
            <person name="Riley R."/>
            <person name="Salamov A."/>
            <person name="Simmons B.A."/>
            <person name="Magnuson J.K."/>
            <person name="Henrissat B."/>
            <person name="Mortensen U.H."/>
            <person name="Larsen T.O."/>
            <person name="Devries R.P."/>
            <person name="Grigoriev I.V."/>
            <person name="Machida M."/>
            <person name="Baker S.E."/>
            <person name="Andersen M.R."/>
        </authorList>
    </citation>
    <scope>NUCLEOTIDE SEQUENCE [LARGE SCALE GENOMIC DNA]</scope>
    <source>
        <strain evidence="2 3">CBS 117625</strain>
    </source>
</reference>
<keyword evidence="1" id="KW-0812">Transmembrane</keyword>
<feature type="transmembrane region" description="Helical" evidence="1">
    <location>
        <begin position="6"/>
        <end position="28"/>
    </location>
</feature>
<keyword evidence="1" id="KW-1133">Transmembrane helix</keyword>